<dbReference type="PANTHER" id="PTHR30146">
    <property type="entry name" value="LACI-RELATED TRANSCRIPTIONAL REPRESSOR"/>
    <property type="match status" value="1"/>
</dbReference>
<dbReference type="Gene3D" id="3.30.565.10">
    <property type="entry name" value="Histidine kinase-like ATPase, C-terminal domain"/>
    <property type="match status" value="1"/>
</dbReference>
<dbReference type="CDD" id="cd06267">
    <property type="entry name" value="PBP1_LacI_sugar_binding-like"/>
    <property type="match status" value="1"/>
</dbReference>
<feature type="domain" description="Histidine kinase" evidence="4">
    <location>
        <begin position="573"/>
        <end position="771"/>
    </location>
</feature>
<name>A0ABY4DEA7_9SPIR</name>
<dbReference type="EMBL" id="CP094929">
    <property type="protein sequence ID" value="UOM50271.1"/>
    <property type="molecule type" value="Genomic_DNA"/>
</dbReference>
<reference evidence="6" key="1">
    <citation type="journal article" date="2024" name="J Bioinform Genom">
        <title>Complete genome sequence of the type strain bacterium Sphaerochaeta associata GLS2t (VKM B-2742)t.</title>
        <authorList>
            <person name="Troshina O.Y."/>
            <person name="Tepeeva A.N."/>
            <person name="Arzamasceva V.O."/>
            <person name="Whitman W.B."/>
            <person name="Varghese N."/>
            <person name="Shapiro N."/>
            <person name="Woyke T."/>
            <person name="Kripides N.C."/>
            <person name="Vasilenko O.V."/>
        </authorList>
    </citation>
    <scope>NUCLEOTIDE SEQUENCE [LARGE SCALE GENOMIC DNA]</scope>
    <source>
        <strain evidence="6">GLS2T</strain>
    </source>
</reference>
<dbReference type="InterPro" id="IPR011712">
    <property type="entry name" value="Sig_transdc_His_kin_sub3_dim/P"/>
</dbReference>
<keyword evidence="1" id="KW-0805">Transcription regulation</keyword>
<keyword evidence="3" id="KW-0804">Transcription</keyword>
<dbReference type="SMART" id="SM00387">
    <property type="entry name" value="HATPase_c"/>
    <property type="match status" value="1"/>
</dbReference>
<dbReference type="SUPFAM" id="SSF55874">
    <property type="entry name" value="ATPase domain of HSP90 chaperone/DNA topoisomerase II/histidine kinase"/>
    <property type="match status" value="1"/>
</dbReference>
<organism evidence="5 6">
    <name type="scientific">Sphaerochaeta associata</name>
    <dbReference type="NCBI Taxonomy" id="1129264"/>
    <lineage>
        <taxon>Bacteria</taxon>
        <taxon>Pseudomonadati</taxon>
        <taxon>Spirochaetota</taxon>
        <taxon>Spirochaetia</taxon>
        <taxon>Spirochaetales</taxon>
        <taxon>Sphaerochaetaceae</taxon>
        <taxon>Sphaerochaeta</taxon>
    </lineage>
</organism>
<evidence type="ECO:0000256" key="2">
    <source>
        <dbReference type="ARBA" id="ARBA00023125"/>
    </source>
</evidence>
<dbReference type="InterPro" id="IPR003594">
    <property type="entry name" value="HATPase_dom"/>
</dbReference>
<dbReference type="Pfam" id="PF07730">
    <property type="entry name" value="HisKA_3"/>
    <property type="match status" value="1"/>
</dbReference>
<dbReference type="Gene3D" id="1.20.5.1930">
    <property type="match status" value="1"/>
</dbReference>
<dbReference type="PANTHER" id="PTHR30146:SF24">
    <property type="entry name" value="XYLOSE OPERON REGULATORY PROTEIN"/>
    <property type="match status" value="1"/>
</dbReference>
<protein>
    <submittedName>
        <fullName evidence="5">Substrate-binding domain-containing protein</fullName>
    </submittedName>
</protein>
<dbReference type="InterPro" id="IPR036890">
    <property type="entry name" value="HATPase_C_sf"/>
</dbReference>
<dbReference type="Pfam" id="PF13377">
    <property type="entry name" value="Peripla_BP_3"/>
    <property type="match status" value="1"/>
</dbReference>
<dbReference type="RefSeq" id="WP_244771662.1">
    <property type="nucleotide sequence ID" value="NZ_CP094929.1"/>
</dbReference>
<evidence type="ECO:0000256" key="1">
    <source>
        <dbReference type="ARBA" id="ARBA00023015"/>
    </source>
</evidence>
<dbReference type="InterPro" id="IPR005467">
    <property type="entry name" value="His_kinase_dom"/>
</dbReference>
<evidence type="ECO:0000313" key="5">
    <source>
        <dbReference type="EMBL" id="UOM50271.1"/>
    </source>
</evidence>
<gene>
    <name evidence="5" type="ORF">MUG09_11970</name>
</gene>
<dbReference type="Pfam" id="PF02518">
    <property type="entry name" value="HATPase_c"/>
    <property type="match status" value="1"/>
</dbReference>
<keyword evidence="6" id="KW-1185">Reference proteome</keyword>
<proteinExistence type="predicted"/>
<dbReference type="InterPro" id="IPR028082">
    <property type="entry name" value="Peripla_BP_I"/>
</dbReference>
<keyword evidence="2" id="KW-0238">DNA-binding</keyword>
<evidence type="ECO:0000259" key="4">
    <source>
        <dbReference type="PROSITE" id="PS50109"/>
    </source>
</evidence>
<dbReference type="InterPro" id="IPR046335">
    <property type="entry name" value="LacI/GalR-like_sensor"/>
</dbReference>
<accession>A0ABY4DEA7</accession>
<dbReference type="SUPFAM" id="SSF53822">
    <property type="entry name" value="Periplasmic binding protein-like I"/>
    <property type="match status" value="1"/>
</dbReference>
<evidence type="ECO:0000256" key="3">
    <source>
        <dbReference type="ARBA" id="ARBA00023163"/>
    </source>
</evidence>
<dbReference type="PROSITE" id="PS50109">
    <property type="entry name" value="HIS_KIN"/>
    <property type="match status" value="1"/>
</dbReference>
<dbReference type="CDD" id="cd16917">
    <property type="entry name" value="HATPase_UhpB-NarQ-NarX-like"/>
    <property type="match status" value="1"/>
</dbReference>
<dbReference type="Proteomes" id="UP000829708">
    <property type="component" value="Chromosome"/>
</dbReference>
<dbReference type="Gene3D" id="3.40.50.2300">
    <property type="match status" value="2"/>
</dbReference>
<sequence>MQSKHRCIGIFTASLDDEYQSALWHAMEQEAKKRNIGTISFIGSRLGSPIASEASSNLAYHLASEQNIDGLIIIASSLATFFTTVDLNKFFSPWSSLPRVSIGMRMQGMSDITVEGDEGIASLVQHLIEVHHRRRFAILKGPETHEESIRRLSACIQELQAHGIEVDPALIMPGTFTDVAGREAVRYLLDNHLTFDCLVCLNDWMAQGALEELAASGLRVPDDVSVIGFDGLDPSRYTLPPLTTVVQPLYEMGVLAIDVLDRIMAGGEEEHITLPCTAVIRESCGCNPHVSYTPGLHELPSYATPAERLAVQDLLRLMRLGDYHQMIFRLNRALDATASESGSMHRWNEYLSVIEYKTSVESDLSSKTQAMLTGAARALIGDKIGRFQAAKRVAVECSFDSLRKVSAMLSGTFELEQLMINLKQSLHLFGIHEGYLVKFLNRSDQVQLLMTIQDLEDEQAFSSTFPAQEILPPVLGKTWKQRRWVLLPLVYMDEPLGYFLVPFGMVLPALYDVLQEQVSSTFKGSLLLSQIRKHEKNLEEQVRVRTQDLLSEIKRRTELEQEVMEISTKTMERIGQDLHDDLCQYLLGISLLASSAKQRLGNKEGIIADELESISRHLNEAISKIKTISRGLMPLDLEHSSFQKRLEALVADSLRYAQVEIDVNVDPLFHIKDPTRELNLFRIVQEALTNAIKHSHASHIEISSSRIDGEEGETTLCLTVSDDGTGLPKKLQKRGLGLRIMRNRAAMADAELTIQSNEEGTTVSVLLKEKHA</sequence>
<evidence type="ECO:0000313" key="6">
    <source>
        <dbReference type="Proteomes" id="UP000829708"/>
    </source>
</evidence>